<sequence>MDVFLMTMFVFVVLLAVGMPIAISIGMCTAFALMLADIPISFIAQIAFTSLDSFTYLAIPMFIMAGFVMEKGGLSKRIVNFAASLVGRTAGGLGIVTVVACMFFAAISGSSPATVAAIGSMMVPSMIEKGYNRHFAGALTASAGSLGILIPPSIPMIIYAVTAEISIGDMFLAGFIPGGMIGFGLILAVYIIAKRRGYKGQDEDFSLSKVKETFLEAKWALLTPVIILGGIYSGIFTATEAACITVIYTLIVSFFIHKEMTFKDLIPTVSRAALTTGCVIIILGFATAFARYLTISMIPQMIGEAILQFTDSPTLILLIFVALIMFTGLFIETAAQILIYTPLFLPILVELGVSPFHFGIILIVGTELALITPPVGVNLFVAKGITGSSMVQLTRAVIPFLISMLLVQIALVFMPGVITFLPDLFK</sequence>
<feature type="transmembrane region" description="Helical" evidence="7">
    <location>
        <begin position="135"/>
        <end position="158"/>
    </location>
</feature>
<evidence type="ECO:0000256" key="6">
    <source>
        <dbReference type="ARBA" id="ARBA00023136"/>
    </source>
</evidence>
<keyword evidence="10" id="KW-1185">Reference proteome</keyword>
<feature type="transmembrane region" description="Helical" evidence="7">
    <location>
        <begin position="7"/>
        <end position="36"/>
    </location>
</feature>
<feature type="transmembrane region" description="Helical" evidence="7">
    <location>
        <begin position="272"/>
        <end position="294"/>
    </location>
</feature>
<dbReference type="AlphaFoldDB" id="A0A0J8VFB4"/>
<dbReference type="RefSeq" id="WP_048897471.1">
    <property type="nucleotide sequence ID" value="NZ_AP024853.1"/>
</dbReference>
<feature type="transmembrane region" description="Helical" evidence="7">
    <location>
        <begin position="315"/>
        <end position="339"/>
    </location>
</feature>
<comment type="subcellular location">
    <subcellularLocation>
        <location evidence="1 7">Cell inner membrane</location>
        <topology evidence="1 7">Multi-pass membrane protein</topology>
    </subcellularLocation>
</comment>
<feature type="transmembrane region" description="Helical" evidence="7">
    <location>
        <begin position="102"/>
        <end position="123"/>
    </location>
</feature>
<comment type="function">
    <text evidence="7">Part of the tripartite ATP-independent periplasmic (TRAP) transport system.</text>
</comment>
<dbReference type="InterPro" id="IPR004681">
    <property type="entry name" value="TRAP_DctM"/>
</dbReference>
<comment type="similarity">
    <text evidence="7">Belongs to the TRAP transporter large permease family.</text>
</comment>
<evidence type="ECO:0000313" key="9">
    <source>
        <dbReference type="EMBL" id="PSW25420.1"/>
    </source>
</evidence>
<feature type="transmembrane region" description="Helical" evidence="7">
    <location>
        <begin position="219"/>
        <end position="252"/>
    </location>
</feature>
<comment type="subunit">
    <text evidence="7">The complex comprises the extracytoplasmic solute receptor protein and the two transmembrane proteins.</text>
</comment>
<dbReference type="EMBL" id="PYLZ01000003">
    <property type="protein sequence ID" value="PSW25420.1"/>
    <property type="molecule type" value="Genomic_DNA"/>
</dbReference>
<feature type="domain" description="TRAP C4-dicarboxylate transport system permease DctM subunit" evidence="8">
    <location>
        <begin position="9"/>
        <end position="416"/>
    </location>
</feature>
<keyword evidence="4 7" id="KW-0812">Transmembrane</keyword>
<dbReference type="GO" id="GO:0022857">
    <property type="term" value="F:transmembrane transporter activity"/>
    <property type="evidence" value="ECO:0007669"/>
    <property type="project" value="UniProtKB-UniRule"/>
</dbReference>
<evidence type="ECO:0000256" key="1">
    <source>
        <dbReference type="ARBA" id="ARBA00004429"/>
    </source>
</evidence>
<dbReference type="PANTHER" id="PTHR33362:SF5">
    <property type="entry name" value="C4-DICARBOXYLATE TRAP TRANSPORTER LARGE PERMEASE PROTEIN DCTM"/>
    <property type="match status" value="1"/>
</dbReference>
<name>A0A0J8VFB4_9GAMM</name>
<keyword evidence="3 7" id="KW-0997">Cell inner membrane</keyword>
<feature type="transmembrane region" description="Helical" evidence="7">
    <location>
        <begin position="359"/>
        <end position="381"/>
    </location>
</feature>
<proteinExistence type="inferred from homology"/>
<evidence type="ECO:0000256" key="3">
    <source>
        <dbReference type="ARBA" id="ARBA00022519"/>
    </source>
</evidence>
<evidence type="ECO:0000256" key="2">
    <source>
        <dbReference type="ARBA" id="ARBA00022475"/>
    </source>
</evidence>
<dbReference type="NCBIfam" id="TIGR00786">
    <property type="entry name" value="dctM"/>
    <property type="match status" value="1"/>
</dbReference>
<dbReference type="InterPro" id="IPR010656">
    <property type="entry name" value="DctM"/>
</dbReference>
<accession>A0A0J8VFB4</accession>
<organism evidence="9 10">
    <name type="scientific">Photobacterium swingsii</name>
    <dbReference type="NCBI Taxonomy" id="680026"/>
    <lineage>
        <taxon>Bacteria</taxon>
        <taxon>Pseudomonadati</taxon>
        <taxon>Pseudomonadota</taxon>
        <taxon>Gammaproteobacteria</taxon>
        <taxon>Vibrionales</taxon>
        <taxon>Vibrionaceae</taxon>
        <taxon>Photobacterium</taxon>
    </lineage>
</organism>
<dbReference type="OrthoDB" id="8627919at2"/>
<gene>
    <name evidence="9" type="ORF">C9I94_07140</name>
</gene>
<dbReference type="Proteomes" id="UP000240481">
    <property type="component" value="Unassembled WGS sequence"/>
</dbReference>
<feature type="transmembrane region" description="Helical" evidence="7">
    <location>
        <begin position="42"/>
        <end position="66"/>
    </location>
</feature>
<dbReference type="GO" id="GO:0005886">
    <property type="term" value="C:plasma membrane"/>
    <property type="evidence" value="ECO:0007669"/>
    <property type="project" value="UniProtKB-SubCell"/>
</dbReference>
<comment type="caution">
    <text evidence="9">The sequence shown here is derived from an EMBL/GenBank/DDBJ whole genome shotgun (WGS) entry which is preliminary data.</text>
</comment>
<feature type="transmembrane region" description="Helical" evidence="7">
    <location>
        <begin position="393"/>
        <end position="421"/>
    </location>
</feature>
<keyword evidence="5 7" id="KW-1133">Transmembrane helix</keyword>
<evidence type="ECO:0000259" key="8">
    <source>
        <dbReference type="Pfam" id="PF06808"/>
    </source>
</evidence>
<keyword evidence="6 7" id="KW-0472">Membrane</keyword>
<feature type="transmembrane region" description="Helical" evidence="7">
    <location>
        <begin position="170"/>
        <end position="193"/>
    </location>
</feature>
<evidence type="ECO:0000313" key="10">
    <source>
        <dbReference type="Proteomes" id="UP000240481"/>
    </source>
</evidence>
<comment type="caution">
    <text evidence="7">Lacks conserved residue(s) required for the propagation of feature annotation.</text>
</comment>
<evidence type="ECO:0000256" key="7">
    <source>
        <dbReference type="RuleBase" id="RU369079"/>
    </source>
</evidence>
<keyword evidence="7" id="KW-0813">Transport</keyword>
<reference evidence="9 10" key="1">
    <citation type="submission" date="2018-01" db="EMBL/GenBank/DDBJ databases">
        <title>Whole genome sequencing of Histamine producing bacteria.</title>
        <authorList>
            <person name="Butler K."/>
        </authorList>
    </citation>
    <scope>NUCLEOTIDE SEQUENCE [LARGE SCALE GENOMIC DNA]</scope>
    <source>
        <strain evidence="9 10">DSM 24669</strain>
    </source>
</reference>
<protein>
    <recommendedName>
        <fullName evidence="7">TRAP transporter large permease protein</fullName>
    </recommendedName>
</protein>
<dbReference type="PANTHER" id="PTHR33362">
    <property type="entry name" value="SIALIC ACID TRAP TRANSPORTER PERMEASE PROTEIN SIAT-RELATED"/>
    <property type="match status" value="1"/>
</dbReference>
<dbReference type="Pfam" id="PF06808">
    <property type="entry name" value="DctM"/>
    <property type="match status" value="1"/>
</dbReference>
<evidence type="ECO:0000256" key="4">
    <source>
        <dbReference type="ARBA" id="ARBA00022692"/>
    </source>
</evidence>
<dbReference type="STRING" id="680026.AB733_03225"/>
<evidence type="ECO:0000256" key="5">
    <source>
        <dbReference type="ARBA" id="ARBA00022989"/>
    </source>
</evidence>
<keyword evidence="2" id="KW-1003">Cell membrane</keyword>
<dbReference type="PIRSF" id="PIRSF006066">
    <property type="entry name" value="HI0050"/>
    <property type="match status" value="1"/>
</dbReference>